<dbReference type="OrthoDB" id="2014058at2759"/>
<dbReference type="GeneID" id="117640976"/>
<evidence type="ECO:0000313" key="2">
    <source>
        <dbReference type="Proteomes" id="UP000515158"/>
    </source>
</evidence>
<dbReference type="AlphaFoldDB" id="A0A6P8YJ30"/>
<sequence length="174" mass="19969">MAFLRHLVTRKVGVLQPTFLYNSARQAGIQYMDDFIPGPYPKTEKERLAAAKKYGLLPHEYKPVADDGWGKGDYPHLPDIGADSKDPNYPWDYPEFRINYGEPLHHNFEIYGEDRLDPAKDWGISKTDMVKYFVVTMALAAAIALLADPYPIHRPVCEKQYPLPGKVHYSFERP</sequence>
<reference evidence="3" key="1">
    <citation type="submission" date="2025-08" db="UniProtKB">
        <authorList>
            <consortium name="RefSeq"/>
        </authorList>
    </citation>
    <scope>IDENTIFICATION</scope>
    <source>
        <tissue evidence="3">Total insect</tissue>
    </source>
</reference>
<dbReference type="Pfam" id="PF05821">
    <property type="entry name" value="NDUF_B8"/>
    <property type="match status" value="1"/>
</dbReference>
<organism evidence="3">
    <name type="scientific">Thrips palmi</name>
    <name type="common">Melon thrips</name>
    <dbReference type="NCBI Taxonomy" id="161013"/>
    <lineage>
        <taxon>Eukaryota</taxon>
        <taxon>Metazoa</taxon>
        <taxon>Ecdysozoa</taxon>
        <taxon>Arthropoda</taxon>
        <taxon>Hexapoda</taxon>
        <taxon>Insecta</taxon>
        <taxon>Pterygota</taxon>
        <taxon>Neoptera</taxon>
        <taxon>Paraneoptera</taxon>
        <taxon>Thysanoptera</taxon>
        <taxon>Terebrantia</taxon>
        <taxon>Thripoidea</taxon>
        <taxon>Thripidae</taxon>
        <taxon>Thrips</taxon>
    </lineage>
</organism>
<evidence type="ECO:0000313" key="3">
    <source>
        <dbReference type="RefSeq" id="XP_034233937.1"/>
    </source>
</evidence>
<accession>A0A6P8YJ30</accession>
<dbReference type="RefSeq" id="XP_034233937.1">
    <property type="nucleotide sequence ID" value="XM_034378046.1"/>
</dbReference>
<dbReference type="KEGG" id="tpal:117640976"/>
<dbReference type="InterPro" id="IPR008699">
    <property type="entry name" value="NDUFB8"/>
</dbReference>
<dbReference type="FunCoup" id="A0A6P8YJ30">
    <property type="interactions" value="687"/>
</dbReference>
<keyword evidence="1" id="KW-1133">Transmembrane helix</keyword>
<dbReference type="PANTHER" id="PTHR12840:SF1">
    <property type="entry name" value="NADH DEHYDROGENASE [UBIQUINONE] 1 BETA SUBCOMPLEX SUBUNIT 8, MITOCHONDRIAL"/>
    <property type="match status" value="1"/>
</dbReference>
<gene>
    <name evidence="3" type="primary">LOC117640976</name>
</gene>
<keyword evidence="2" id="KW-1185">Reference proteome</keyword>
<feature type="transmembrane region" description="Helical" evidence="1">
    <location>
        <begin position="129"/>
        <end position="147"/>
    </location>
</feature>
<dbReference type="PANTHER" id="PTHR12840">
    <property type="entry name" value="NADH-UBIQUINONE OXIDOREDUCTASE ASHI SUBUNIT"/>
    <property type="match status" value="1"/>
</dbReference>
<dbReference type="InParanoid" id="A0A6P8YJ30"/>
<proteinExistence type="predicted"/>
<keyword evidence="1" id="KW-0812">Transmembrane</keyword>
<dbReference type="CTD" id="31604"/>
<protein>
    <submittedName>
        <fullName evidence="3">NADH dehydrogenase [ubiquinone] 1 beta subcomplex subunit 8, mitochondrial</fullName>
    </submittedName>
</protein>
<dbReference type="GO" id="GO:0005739">
    <property type="term" value="C:mitochondrion"/>
    <property type="evidence" value="ECO:0007669"/>
    <property type="project" value="InterPro"/>
</dbReference>
<dbReference type="Proteomes" id="UP000515158">
    <property type="component" value="Unplaced"/>
</dbReference>
<keyword evidence="1" id="KW-0472">Membrane</keyword>
<name>A0A6P8YJ30_THRPL</name>
<evidence type="ECO:0000256" key="1">
    <source>
        <dbReference type="SAM" id="Phobius"/>
    </source>
</evidence>